<evidence type="ECO:0000313" key="3">
    <source>
        <dbReference type="EMBL" id="UYV96310.1"/>
    </source>
</evidence>
<keyword evidence="1" id="KW-0812">Transmembrane</keyword>
<keyword evidence="1" id="KW-0472">Membrane</keyword>
<feature type="domain" description="Protein-glutamine gamma-glutamyltransferase-like C-terminal" evidence="2">
    <location>
        <begin position="140"/>
        <end position="206"/>
    </location>
</feature>
<organism evidence="3 4">
    <name type="scientific">Paenarthrobacter ureafaciens</name>
    <dbReference type="NCBI Taxonomy" id="37931"/>
    <lineage>
        <taxon>Bacteria</taxon>
        <taxon>Bacillati</taxon>
        <taxon>Actinomycetota</taxon>
        <taxon>Actinomycetes</taxon>
        <taxon>Micrococcales</taxon>
        <taxon>Micrococcaceae</taxon>
        <taxon>Paenarthrobacter</taxon>
    </lineage>
</organism>
<evidence type="ECO:0000313" key="4">
    <source>
        <dbReference type="Proteomes" id="UP001163293"/>
    </source>
</evidence>
<protein>
    <submittedName>
        <fullName evidence="3">DUF4129 domain-containing protein</fullName>
    </submittedName>
</protein>
<dbReference type="InterPro" id="IPR025403">
    <property type="entry name" value="TgpA-like_C"/>
</dbReference>
<gene>
    <name evidence="3" type="ORF">NL394_14720</name>
</gene>
<keyword evidence="4" id="KW-1185">Reference proteome</keyword>
<dbReference type="GeneID" id="79884311"/>
<dbReference type="Pfam" id="PF13559">
    <property type="entry name" value="DUF4129"/>
    <property type="match status" value="1"/>
</dbReference>
<evidence type="ECO:0000256" key="1">
    <source>
        <dbReference type="SAM" id="Phobius"/>
    </source>
</evidence>
<dbReference type="RefSeq" id="WP_031216350.1">
    <property type="nucleotide sequence ID" value="NZ_BDMH01000008.1"/>
</dbReference>
<proteinExistence type="predicted"/>
<dbReference type="Proteomes" id="UP001163293">
    <property type="component" value="Chromosome"/>
</dbReference>
<accession>A0AAX3EE77</accession>
<dbReference type="AlphaFoldDB" id="A0AAX3EE77"/>
<keyword evidence="1" id="KW-1133">Transmembrane helix</keyword>
<feature type="transmembrane region" description="Helical" evidence="1">
    <location>
        <begin position="72"/>
        <end position="92"/>
    </location>
</feature>
<sequence length="230" mass="24721">MTGAFLRIPSAIAVLEPPVSPDRNEARRWAEEELSKPKYPDAQPSWLEQVWQDFLDWLASLGSDSGSPGNGIAVPVIIALAIALIVVAVIVVRPRLNARRRKPVPDVFGDEPVVDAAVYRQRAAAAADDGDWRAAVVEQFRAVVRSSEERDIIEARPGRTADEAAAQLGGVFPIARLRLTDAARSFDAVLYGGMPAHRADFEAVCAVDSELLGMAPEFGAPAATGFAVPR</sequence>
<reference evidence="3" key="1">
    <citation type="submission" date="2022-07" db="EMBL/GenBank/DDBJ databases">
        <authorList>
            <person name="Wu T."/>
        </authorList>
    </citation>
    <scope>NUCLEOTIDE SEQUENCE</scope>
    <source>
        <strain evidence="3">SD-1</strain>
    </source>
</reference>
<evidence type="ECO:0000259" key="2">
    <source>
        <dbReference type="Pfam" id="PF13559"/>
    </source>
</evidence>
<dbReference type="EMBL" id="CP101185">
    <property type="protein sequence ID" value="UYV96310.1"/>
    <property type="molecule type" value="Genomic_DNA"/>
</dbReference>
<name>A0AAX3EE77_PAEUR</name>